<name>A0AA88TK34_9TELE</name>
<proteinExistence type="predicted"/>
<accession>A0AA88TK34</accession>
<gene>
    <name evidence="1" type="ORF">Q8A67_015438</name>
</gene>
<evidence type="ECO:0000313" key="2">
    <source>
        <dbReference type="Proteomes" id="UP001187343"/>
    </source>
</evidence>
<dbReference type="Proteomes" id="UP001187343">
    <property type="component" value="Unassembled WGS sequence"/>
</dbReference>
<evidence type="ECO:0000313" key="1">
    <source>
        <dbReference type="EMBL" id="KAK2887210.1"/>
    </source>
</evidence>
<dbReference type="AlphaFoldDB" id="A0AA88TK34"/>
<protein>
    <submittedName>
        <fullName evidence="1">Uncharacterized protein</fullName>
    </submittedName>
</protein>
<comment type="caution">
    <text evidence="1">The sequence shown here is derived from an EMBL/GenBank/DDBJ whole genome shotgun (WGS) entry which is preliminary data.</text>
</comment>
<dbReference type="EMBL" id="JAUYZG010000015">
    <property type="protein sequence ID" value="KAK2887210.1"/>
    <property type="molecule type" value="Genomic_DNA"/>
</dbReference>
<sequence length="113" mass="12689">MRQEFTHGVHVQMKYLIQTCRTERFARESAITTIAWRGLSHSDTVDYLREAFALSFGSGFVHGVLAEDWRLLPRSTSTRLNTGGKPTYADLWMHRVALSSTACGPATQNSSQI</sequence>
<reference evidence="1" key="1">
    <citation type="submission" date="2023-08" db="EMBL/GenBank/DDBJ databases">
        <title>Chromosome-level Genome Assembly of mud carp (Cirrhinus molitorella).</title>
        <authorList>
            <person name="Liu H."/>
        </authorList>
    </citation>
    <scope>NUCLEOTIDE SEQUENCE</scope>
    <source>
        <strain evidence="1">Prfri</strain>
        <tissue evidence="1">Muscle</tissue>
    </source>
</reference>
<keyword evidence="2" id="KW-1185">Reference proteome</keyword>
<organism evidence="1 2">
    <name type="scientific">Cirrhinus molitorella</name>
    <name type="common">mud carp</name>
    <dbReference type="NCBI Taxonomy" id="172907"/>
    <lineage>
        <taxon>Eukaryota</taxon>
        <taxon>Metazoa</taxon>
        <taxon>Chordata</taxon>
        <taxon>Craniata</taxon>
        <taxon>Vertebrata</taxon>
        <taxon>Euteleostomi</taxon>
        <taxon>Actinopterygii</taxon>
        <taxon>Neopterygii</taxon>
        <taxon>Teleostei</taxon>
        <taxon>Ostariophysi</taxon>
        <taxon>Cypriniformes</taxon>
        <taxon>Cyprinidae</taxon>
        <taxon>Labeoninae</taxon>
        <taxon>Labeonini</taxon>
        <taxon>Cirrhinus</taxon>
    </lineage>
</organism>